<organism evidence="21 22">
    <name type="scientific">Ammoniphilus resinae</name>
    <dbReference type="NCBI Taxonomy" id="861532"/>
    <lineage>
        <taxon>Bacteria</taxon>
        <taxon>Bacillati</taxon>
        <taxon>Bacillota</taxon>
        <taxon>Bacilli</taxon>
        <taxon>Bacillales</taxon>
        <taxon>Paenibacillaceae</taxon>
        <taxon>Aneurinibacillus group</taxon>
        <taxon>Ammoniphilus</taxon>
    </lineage>
</organism>
<dbReference type="RefSeq" id="WP_209808734.1">
    <property type="nucleotide sequence ID" value="NZ_JAGGKT010000001.1"/>
</dbReference>
<dbReference type="PANTHER" id="PTHR43692">
    <property type="entry name" value="UDP-N-ACETYLMURAMOYLALANINE--D-GLUTAMATE LIGASE"/>
    <property type="match status" value="1"/>
</dbReference>
<comment type="function">
    <text evidence="1 17 18">Cell wall formation. Catalyzes the addition of glutamate to the nucleotide precursor UDP-N-acetylmuramoyl-L-alanine (UMA).</text>
</comment>
<dbReference type="NCBIfam" id="TIGR01087">
    <property type="entry name" value="murD"/>
    <property type="match status" value="1"/>
</dbReference>
<comment type="catalytic activity">
    <reaction evidence="16 17 18">
        <text>UDP-N-acetyl-alpha-D-muramoyl-L-alanine + D-glutamate + ATP = UDP-N-acetyl-alpha-D-muramoyl-L-alanyl-D-glutamate + ADP + phosphate + H(+)</text>
        <dbReference type="Rhea" id="RHEA:16429"/>
        <dbReference type="ChEBI" id="CHEBI:15378"/>
        <dbReference type="ChEBI" id="CHEBI:29986"/>
        <dbReference type="ChEBI" id="CHEBI:30616"/>
        <dbReference type="ChEBI" id="CHEBI:43474"/>
        <dbReference type="ChEBI" id="CHEBI:83898"/>
        <dbReference type="ChEBI" id="CHEBI:83900"/>
        <dbReference type="ChEBI" id="CHEBI:456216"/>
        <dbReference type="EC" id="6.3.2.9"/>
    </reaction>
</comment>
<evidence type="ECO:0000256" key="12">
    <source>
        <dbReference type="ARBA" id="ARBA00022984"/>
    </source>
</evidence>
<dbReference type="InterPro" id="IPR004101">
    <property type="entry name" value="Mur_ligase_C"/>
</dbReference>
<accession>A0ABS4GKH8</accession>
<evidence type="ECO:0000256" key="1">
    <source>
        <dbReference type="ARBA" id="ARBA00002734"/>
    </source>
</evidence>
<comment type="subcellular location">
    <subcellularLocation>
        <location evidence="2 17 18">Cytoplasm</location>
    </subcellularLocation>
</comment>
<evidence type="ECO:0000256" key="2">
    <source>
        <dbReference type="ARBA" id="ARBA00004496"/>
    </source>
</evidence>
<keyword evidence="22" id="KW-1185">Reference proteome</keyword>
<sequence>MEYGREWIKNKNVLVLGLAKSGLAVSKLLIRLGAHVTVNDQKEEHPENHLSELKALGVKVILGGHPEGLIHKGIDLIVKNPGIPYTAGPVQEGIKTEIPIITEVELAYWISKSPIVGITGSNGKTTTTTLVGEILAKANRAPIVAGNIGTVLCEQAETVKEDQVLVAELSSFQLKGTLLFQPQVACLLNVIPAHLDYHKTWEDYITSKGKLFSNMTADQIGVFNADNEGARDVASTAPCQVMWFSRLQSVDFGAYVENEAIVFRSEQGKEEIIAISQIAIPGTHNLENALAATAICKSLGVEGKIIAEVLASFQGVEHRLEFVSEIDMVKYYNDSKATNSSATMKALQSFQNPIVLIAGGLDRGYDFMELIPMLKERVKGLVAYGQTKERFRHIGELAGLKYLVIVDTVEQAVLEARKVANAGDIVLLSPACASWDMHASFEERGSIFKESVHMLKTSPNK</sequence>
<dbReference type="Gene3D" id="3.90.190.20">
    <property type="entry name" value="Mur ligase, C-terminal domain"/>
    <property type="match status" value="1"/>
</dbReference>
<keyword evidence="17 18" id="KW-0132">Cell division</keyword>
<evidence type="ECO:0000256" key="4">
    <source>
        <dbReference type="ARBA" id="ARBA00010416"/>
    </source>
</evidence>
<evidence type="ECO:0000259" key="19">
    <source>
        <dbReference type="Pfam" id="PF02875"/>
    </source>
</evidence>
<dbReference type="SUPFAM" id="SSF53623">
    <property type="entry name" value="MurD-like peptide ligases, catalytic domain"/>
    <property type="match status" value="1"/>
</dbReference>
<gene>
    <name evidence="17" type="primary">murD</name>
    <name evidence="21" type="ORF">J2Z37_000644</name>
</gene>
<proteinExistence type="inferred from homology"/>
<dbReference type="Pfam" id="PF02875">
    <property type="entry name" value="Mur_ligase_C"/>
    <property type="match status" value="1"/>
</dbReference>
<feature type="domain" description="Mur ligase C-terminal" evidence="19">
    <location>
        <begin position="318"/>
        <end position="432"/>
    </location>
</feature>
<dbReference type="SUPFAM" id="SSF51984">
    <property type="entry name" value="MurCD N-terminal domain"/>
    <property type="match status" value="1"/>
</dbReference>
<keyword evidence="9 17" id="KW-0547">Nucleotide-binding</keyword>
<evidence type="ECO:0000313" key="22">
    <source>
        <dbReference type="Proteomes" id="UP001519343"/>
    </source>
</evidence>
<dbReference type="EMBL" id="JAGGKT010000001">
    <property type="protein sequence ID" value="MBP1930657.1"/>
    <property type="molecule type" value="Genomic_DNA"/>
</dbReference>
<dbReference type="Proteomes" id="UP001519343">
    <property type="component" value="Unassembled WGS sequence"/>
</dbReference>
<dbReference type="SUPFAM" id="SSF53244">
    <property type="entry name" value="MurD-like peptide ligases, peptide-binding domain"/>
    <property type="match status" value="1"/>
</dbReference>
<keyword evidence="17 18" id="KW-0131">Cell cycle</keyword>
<evidence type="ECO:0000256" key="9">
    <source>
        <dbReference type="ARBA" id="ARBA00022741"/>
    </source>
</evidence>
<protein>
    <recommendedName>
        <fullName evidence="6 17">UDP-N-acetylmuramoylalanine--D-glutamate ligase</fullName>
        <ecNumber evidence="5 17">6.3.2.9</ecNumber>
    </recommendedName>
    <alternativeName>
        <fullName evidence="15 17">D-glutamic acid-adding enzyme</fullName>
    </alternativeName>
    <alternativeName>
        <fullName evidence="14 17">UDP-N-acetylmuramoyl-L-alanyl-D-glutamate synthetase</fullName>
    </alternativeName>
</protein>
<evidence type="ECO:0000256" key="17">
    <source>
        <dbReference type="HAMAP-Rule" id="MF_00639"/>
    </source>
</evidence>
<dbReference type="InterPro" id="IPR013221">
    <property type="entry name" value="Mur_ligase_cen"/>
</dbReference>
<evidence type="ECO:0000256" key="13">
    <source>
        <dbReference type="ARBA" id="ARBA00023316"/>
    </source>
</evidence>
<evidence type="ECO:0000256" key="10">
    <source>
        <dbReference type="ARBA" id="ARBA00022840"/>
    </source>
</evidence>
<evidence type="ECO:0000256" key="18">
    <source>
        <dbReference type="RuleBase" id="RU003664"/>
    </source>
</evidence>
<evidence type="ECO:0000256" key="15">
    <source>
        <dbReference type="ARBA" id="ARBA00032324"/>
    </source>
</evidence>
<name>A0ABS4GKH8_9BACL</name>
<evidence type="ECO:0000256" key="8">
    <source>
        <dbReference type="ARBA" id="ARBA00022598"/>
    </source>
</evidence>
<evidence type="ECO:0000313" key="21">
    <source>
        <dbReference type="EMBL" id="MBP1930657.1"/>
    </source>
</evidence>
<evidence type="ECO:0000256" key="7">
    <source>
        <dbReference type="ARBA" id="ARBA00022490"/>
    </source>
</evidence>
<keyword evidence="7 17" id="KW-0963">Cytoplasm</keyword>
<evidence type="ECO:0000256" key="3">
    <source>
        <dbReference type="ARBA" id="ARBA00004752"/>
    </source>
</evidence>
<dbReference type="Gene3D" id="3.40.1190.10">
    <property type="entry name" value="Mur-like, catalytic domain"/>
    <property type="match status" value="1"/>
</dbReference>
<keyword evidence="12 17" id="KW-0573">Peptidoglycan synthesis</keyword>
<dbReference type="GO" id="GO:0008764">
    <property type="term" value="F:UDP-N-acetylmuramoylalanine-D-glutamate ligase activity"/>
    <property type="evidence" value="ECO:0007669"/>
    <property type="project" value="UniProtKB-EC"/>
</dbReference>
<feature type="binding site" evidence="17">
    <location>
        <begin position="120"/>
        <end position="126"/>
    </location>
    <ligand>
        <name>ATP</name>
        <dbReference type="ChEBI" id="CHEBI:30616"/>
    </ligand>
</feature>
<keyword evidence="11 17" id="KW-0133">Cell shape</keyword>
<comment type="pathway">
    <text evidence="3 17 18">Cell wall biogenesis; peptidoglycan biosynthesis.</text>
</comment>
<evidence type="ECO:0000256" key="11">
    <source>
        <dbReference type="ARBA" id="ARBA00022960"/>
    </source>
</evidence>
<dbReference type="Pfam" id="PF08245">
    <property type="entry name" value="Mur_ligase_M"/>
    <property type="match status" value="1"/>
</dbReference>
<dbReference type="PANTHER" id="PTHR43692:SF1">
    <property type="entry name" value="UDP-N-ACETYLMURAMOYLALANINE--D-GLUTAMATE LIGASE"/>
    <property type="match status" value="1"/>
</dbReference>
<dbReference type="HAMAP" id="MF_00639">
    <property type="entry name" value="MurD"/>
    <property type="match status" value="1"/>
</dbReference>
<keyword evidence="13 17" id="KW-0961">Cell wall biogenesis/degradation</keyword>
<dbReference type="EC" id="6.3.2.9" evidence="5 17"/>
<comment type="caution">
    <text evidence="21">The sequence shown here is derived from an EMBL/GenBank/DDBJ whole genome shotgun (WGS) entry which is preliminary data.</text>
</comment>
<evidence type="ECO:0000256" key="6">
    <source>
        <dbReference type="ARBA" id="ARBA00015655"/>
    </source>
</evidence>
<dbReference type="InterPro" id="IPR036615">
    <property type="entry name" value="Mur_ligase_C_dom_sf"/>
</dbReference>
<keyword evidence="10 17" id="KW-0067">ATP-binding</keyword>
<evidence type="ECO:0000256" key="5">
    <source>
        <dbReference type="ARBA" id="ARBA00012212"/>
    </source>
</evidence>
<evidence type="ECO:0000259" key="20">
    <source>
        <dbReference type="Pfam" id="PF08245"/>
    </source>
</evidence>
<dbReference type="Pfam" id="PF21799">
    <property type="entry name" value="MurD-like_N"/>
    <property type="match status" value="1"/>
</dbReference>
<dbReference type="Gene3D" id="3.40.50.720">
    <property type="entry name" value="NAD(P)-binding Rossmann-like Domain"/>
    <property type="match status" value="1"/>
</dbReference>
<reference evidence="21 22" key="1">
    <citation type="submission" date="2021-03" db="EMBL/GenBank/DDBJ databases">
        <title>Genomic Encyclopedia of Type Strains, Phase IV (KMG-IV): sequencing the most valuable type-strain genomes for metagenomic binning, comparative biology and taxonomic classification.</title>
        <authorList>
            <person name="Goeker M."/>
        </authorList>
    </citation>
    <scope>NUCLEOTIDE SEQUENCE [LARGE SCALE GENOMIC DNA]</scope>
    <source>
        <strain evidence="21 22">DSM 24738</strain>
    </source>
</reference>
<feature type="domain" description="Mur ligase central" evidence="20">
    <location>
        <begin position="118"/>
        <end position="295"/>
    </location>
</feature>
<keyword evidence="8 17" id="KW-0436">Ligase</keyword>
<evidence type="ECO:0000256" key="14">
    <source>
        <dbReference type="ARBA" id="ARBA00030398"/>
    </source>
</evidence>
<comment type="similarity">
    <text evidence="4 17">Belongs to the MurCDEF family.</text>
</comment>
<dbReference type="InterPro" id="IPR036565">
    <property type="entry name" value="Mur-like_cat_sf"/>
</dbReference>
<evidence type="ECO:0000256" key="16">
    <source>
        <dbReference type="ARBA" id="ARBA00047632"/>
    </source>
</evidence>
<dbReference type="InterPro" id="IPR005762">
    <property type="entry name" value="MurD"/>
</dbReference>